<organism evidence="11 12">
    <name type="scientific">Dyella thiooxydans</name>
    <dbReference type="NCBI Taxonomy" id="445710"/>
    <lineage>
        <taxon>Bacteria</taxon>
        <taxon>Pseudomonadati</taxon>
        <taxon>Pseudomonadota</taxon>
        <taxon>Gammaproteobacteria</taxon>
        <taxon>Lysobacterales</taxon>
        <taxon>Rhodanobacteraceae</taxon>
        <taxon>Dyella</taxon>
    </lineage>
</organism>
<feature type="transmembrane region" description="Helical" evidence="8">
    <location>
        <begin position="149"/>
        <end position="170"/>
    </location>
</feature>
<feature type="transmembrane region" description="Helical" evidence="8">
    <location>
        <begin position="75"/>
        <end position="93"/>
    </location>
</feature>
<feature type="region of interest" description="Disordered" evidence="7">
    <location>
        <begin position="688"/>
        <end position="707"/>
    </location>
</feature>
<evidence type="ECO:0000256" key="7">
    <source>
        <dbReference type="SAM" id="MobiDB-lite"/>
    </source>
</evidence>
<keyword evidence="2" id="KW-1003">Cell membrane</keyword>
<evidence type="ECO:0000256" key="2">
    <source>
        <dbReference type="ARBA" id="ARBA00022475"/>
    </source>
</evidence>
<evidence type="ECO:0000259" key="9">
    <source>
        <dbReference type="Pfam" id="PF12805"/>
    </source>
</evidence>
<feature type="domain" description="Integral membrane protein YccS N-terminal" evidence="9">
    <location>
        <begin position="78"/>
        <end position="194"/>
    </location>
</feature>
<sequence>MTARSYSLRATLIDSLTRTRRPDVPLRVVLRNTAAVILPLAAGMATGHTEIGLGVGAGALNTMFSDQPGPYRQRMWRLLMAALAAAFASLLGMLVGGEFWPMLAAIVGTGFFGGLLVVFGVDIARVGMTSIILLVVTASTPVAQASQALGAAALIFAGGLLLGLFSIAAWPLQRYRPERQALAGVYRGLAKLARQQAHDDADVPALTEAMTTLQTTLLGRHHARGRAMEAFGVLLELAERIRLELTAIAELRSHPAMHAIFREDAALVLAAIAEALETGNAPERAEQSLKGLRASERTLLDDERASDGLTVHIHALAGQLAAAVRNAHWAGSRGELRAAAAETPLPAALRGHSPLATLRANLTPHSVAFRHAVRSAACLGVAWAVARHMHLPHGYWVPMTAAIVLRPDFAATFNFGLLRVVGTVLGLLLTTALLWLAPNEPWAHLALMAVLCMGFRYLATAHYGAAVAALTGTVVILLSFEGVSPADAVIDRVINTALGSAMALLAYVLWPTWERARARAALAEMLGAYANYLRALAATEQHDAHREARTAARMARTNAQASIERMRGEPGTPATLLELAESLFANGNRLARTAMSLEALIDNRAALPEQIEVSGFVGQTADALHAIAVGLREQRPVKALPPLRDLQRSFAALLELSDDAATAELLARLSDRLVDNVNTLAHVVERSRYPLPGPTPDEHRLPQDWAS</sequence>
<dbReference type="Pfam" id="PF12805">
    <property type="entry name" value="FUSC-like"/>
    <property type="match status" value="1"/>
</dbReference>
<feature type="transmembrane region" description="Helical" evidence="8">
    <location>
        <begin position="416"/>
        <end position="436"/>
    </location>
</feature>
<feature type="domain" description="Integral membrane bound transporter" evidence="10">
    <location>
        <begin position="381"/>
        <end position="506"/>
    </location>
</feature>
<dbReference type="Pfam" id="PF13515">
    <property type="entry name" value="FUSC_2"/>
    <property type="match status" value="1"/>
</dbReference>
<feature type="transmembrane region" description="Helical" evidence="8">
    <location>
        <begin position="99"/>
        <end position="119"/>
    </location>
</feature>
<evidence type="ECO:0000256" key="5">
    <source>
        <dbReference type="ARBA" id="ARBA00023136"/>
    </source>
</evidence>
<evidence type="ECO:0000256" key="4">
    <source>
        <dbReference type="ARBA" id="ARBA00022989"/>
    </source>
</evidence>
<dbReference type="GO" id="GO:0005886">
    <property type="term" value="C:plasma membrane"/>
    <property type="evidence" value="ECO:0007669"/>
    <property type="project" value="UniProtKB-SubCell"/>
</dbReference>
<dbReference type="Proteomes" id="UP000077255">
    <property type="component" value="Chromosome"/>
</dbReference>
<comment type="subcellular location">
    <subcellularLocation>
        <location evidence="1">Cell membrane</location>
        <topology evidence="1">Multi-pass membrane protein</topology>
    </subcellularLocation>
</comment>
<dbReference type="PANTHER" id="PTHR30509:SF8">
    <property type="entry name" value="INNER MEMBRANE PROTEIN YCCS"/>
    <property type="match status" value="1"/>
</dbReference>
<dbReference type="PATRIC" id="fig|445710.3.peg.1585"/>
<dbReference type="PANTHER" id="PTHR30509">
    <property type="entry name" value="P-HYDROXYBENZOIC ACID EFFLUX PUMP SUBUNIT-RELATED"/>
    <property type="match status" value="1"/>
</dbReference>
<dbReference type="InterPro" id="IPR032692">
    <property type="entry name" value="YccS_N"/>
</dbReference>
<dbReference type="KEGG" id="dtx:ATSB10_15890"/>
<dbReference type="InterPro" id="IPR049453">
    <property type="entry name" value="Memb_transporter_dom"/>
</dbReference>
<proteinExistence type="inferred from homology"/>
<evidence type="ECO:0000259" key="10">
    <source>
        <dbReference type="Pfam" id="PF13515"/>
    </source>
</evidence>
<dbReference type="RefSeq" id="WP_063671821.1">
    <property type="nucleotide sequence ID" value="NZ_CP014841.1"/>
</dbReference>
<keyword evidence="12" id="KW-1185">Reference proteome</keyword>
<feature type="transmembrane region" description="Helical" evidence="8">
    <location>
        <begin position="492"/>
        <end position="510"/>
    </location>
</feature>
<accession>A0A160MZY2</accession>
<evidence type="ECO:0000313" key="12">
    <source>
        <dbReference type="Proteomes" id="UP000077255"/>
    </source>
</evidence>
<keyword evidence="4 8" id="KW-1133">Transmembrane helix</keyword>
<evidence type="ECO:0000313" key="11">
    <source>
        <dbReference type="EMBL" id="AND69043.1"/>
    </source>
</evidence>
<keyword evidence="3 8" id="KW-0812">Transmembrane</keyword>
<feature type="transmembrane region" description="Helical" evidence="8">
    <location>
        <begin position="126"/>
        <end position="143"/>
    </location>
</feature>
<protein>
    <submittedName>
        <fullName evidence="11">Uncharacterized protein</fullName>
    </submittedName>
</protein>
<evidence type="ECO:0000256" key="6">
    <source>
        <dbReference type="ARBA" id="ARBA00043993"/>
    </source>
</evidence>
<dbReference type="EMBL" id="CP014841">
    <property type="protein sequence ID" value="AND69043.1"/>
    <property type="molecule type" value="Genomic_DNA"/>
</dbReference>
<feature type="transmembrane region" description="Helical" evidence="8">
    <location>
        <begin position="463"/>
        <end position="480"/>
    </location>
</feature>
<gene>
    <name evidence="11" type="ORF">ATSB10_15890</name>
</gene>
<evidence type="ECO:0000256" key="8">
    <source>
        <dbReference type="SAM" id="Phobius"/>
    </source>
</evidence>
<reference evidence="11 12" key="1">
    <citation type="submission" date="2016-02" db="EMBL/GenBank/DDBJ databases">
        <title>Complete genome sequencing and analysis of ATSB10, Dyella thiooxydans isolated from rhizosphere soil of sunflower (Helianthus annuus L.).</title>
        <authorList>
            <person name="Lee Y."/>
            <person name="Hwangbo K."/>
            <person name="Chung H."/>
            <person name="Yoo J."/>
            <person name="Kim K.Y."/>
            <person name="Sa T.M."/>
            <person name="Um Y."/>
            <person name="Madhaiyan M."/>
        </authorList>
    </citation>
    <scope>NUCLEOTIDE SEQUENCE [LARGE SCALE GENOMIC DNA]</scope>
    <source>
        <strain evidence="11 12">ATSB10</strain>
    </source>
</reference>
<keyword evidence="5 8" id="KW-0472">Membrane</keyword>
<dbReference type="OrthoDB" id="128040at2"/>
<name>A0A160MZY2_9GAMM</name>
<dbReference type="AlphaFoldDB" id="A0A160MZY2"/>
<dbReference type="STRING" id="445710.ATSB10_15890"/>
<feature type="compositionally biased region" description="Basic and acidic residues" evidence="7">
    <location>
        <begin position="696"/>
        <end position="707"/>
    </location>
</feature>
<evidence type="ECO:0000256" key="1">
    <source>
        <dbReference type="ARBA" id="ARBA00004651"/>
    </source>
</evidence>
<evidence type="ECO:0000256" key="3">
    <source>
        <dbReference type="ARBA" id="ARBA00022692"/>
    </source>
</evidence>
<comment type="similarity">
    <text evidence="6">Belongs to the YccS/YhfK family.</text>
</comment>